<name>A0AAX6HI94_IRIPA</name>
<sequence length="94" mass="11161">MLLYSTLRKGEIILLPASSKGFLIWLDCWLEKPRACPKFSFCTFREWPEVPQLTMLSDMLPQDICSLEMTIAWQLPRKCYQICRILQSMILLYR</sequence>
<evidence type="ECO:0000313" key="2">
    <source>
        <dbReference type="Proteomes" id="UP001140949"/>
    </source>
</evidence>
<proteinExistence type="predicted"/>
<keyword evidence="2" id="KW-1185">Reference proteome</keyword>
<accession>A0AAX6HI94</accession>
<dbReference type="Proteomes" id="UP001140949">
    <property type="component" value="Unassembled WGS sequence"/>
</dbReference>
<dbReference type="AlphaFoldDB" id="A0AAX6HI94"/>
<gene>
    <name evidence="1" type="ORF">M6B38_311530</name>
</gene>
<evidence type="ECO:0000313" key="1">
    <source>
        <dbReference type="EMBL" id="KAJ6840244.1"/>
    </source>
</evidence>
<dbReference type="EMBL" id="JANAVB010009592">
    <property type="protein sequence ID" value="KAJ6840244.1"/>
    <property type="molecule type" value="Genomic_DNA"/>
</dbReference>
<reference evidence="1" key="1">
    <citation type="journal article" date="2023" name="GigaByte">
        <title>Genome assembly of the bearded iris, Iris pallida Lam.</title>
        <authorList>
            <person name="Bruccoleri R.E."/>
            <person name="Oakeley E.J."/>
            <person name="Faust A.M.E."/>
            <person name="Altorfer M."/>
            <person name="Dessus-Babus S."/>
            <person name="Burckhardt D."/>
            <person name="Oertli M."/>
            <person name="Naumann U."/>
            <person name="Petersen F."/>
            <person name="Wong J."/>
        </authorList>
    </citation>
    <scope>NUCLEOTIDE SEQUENCE</scope>
    <source>
        <strain evidence="1">GSM-AAB239-AS_SAM_17_03QT</strain>
    </source>
</reference>
<reference evidence="1" key="2">
    <citation type="submission" date="2023-04" db="EMBL/GenBank/DDBJ databases">
        <authorList>
            <person name="Bruccoleri R.E."/>
            <person name="Oakeley E.J."/>
            <person name="Faust A.-M."/>
            <person name="Dessus-Babus S."/>
            <person name="Altorfer M."/>
            <person name="Burckhardt D."/>
            <person name="Oertli M."/>
            <person name="Naumann U."/>
            <person name="Petersen F."/>
            <person name="Wong J."/>
        </authorList>
    </citation>
    <scope>NUCLEOTIDE SEQUENCE</scope>
    <source>
        <strain evidence="1">GSM-AAB239-AS_SAM_17_03QT</strain>
        <tissue evidence="1">Leaf</tissue>
    </source>
</reference>
<comment type="caution">
    <text evidence="1">The sequence shown here is derived from an EMBL/GenBank/DDBJ whole genome shotgun (WGS) entry which is preliminary data.</text>
</comment>
<protein>
    <submittedName>
        <fullName evidence="1">WD repeat-containing protein 48 isoform X2</fullName>
    </submittedName>
</protein>
<organism evidence="1 2">
    <name type="scientific">Iris pallida</name>
    <name type="common">Sweet iris</name>
    <dbReference type="NCBI Taxonomy" id="29817"/>
    <lineage>
        <taxon>Eukaryota</taxon>
        <taxon>Viridiplantae</taxon>
        <taxon>Streptophyta</taxon>
        <taxon>Embryophyta</taxon>
        <taxon>Tracheophyta</taxon>
        <taxon>Spermatophyta</taxon>
        <taxon>Magnoliopsida</taxon>
        <taxon>Liliopsida</taxon>
        <taxon>Asparagales</taxon>
        <taxon>Iridaceae</taxon>
        <taxon>Iridoideae</taxon>
        <taxon>Irideae</taxon>
        <taxon>Iris</taxon>
    </lineage>
</organism>